<evidence type="ECO:0000313" key="5">
    <source>
        <dbReference type="EMBL" id="SVB48605.1"/>
    </source>
</evidence>
<gene>
    <name evidence="5" type="ORF">METZ01_LOCUS201459</name>
</gene>
<organism evidence="5">
    <name type="scientific">marine metagenome</name>
    <dbReference type="NCBI Taxonomy" id="408172"/>
    <lineage>
        <taxon>unclassified sequences</taxon>
        <taxon>metagenomes</taxon>
        <taxon>ecological metagenomes</taxon>
    </lineage>
</organism>
<dbReference type="AlphaFoldDB" id="A0A382EDN9"/>
<dbReference type="GO" id="GO:0008855">
    <property type="term" value="F:exodeoxyribonuclease VII activity"/>
    <property type="evidence" value="ECO:0007669"/>
    <property type="project" value="InterPro"/>
</dbReference>
<feature type="coiled-coil region" evidence="4">
    <location>
        <begin position="15"/>
        <end position="49"/>
    </location>
</feature>
<dbReference type="InterPro" id="IPR003761">
    <property type="entry name" value="Exonuc_VII_S"/>
</dbReference>
<keyword evidence="4" id="KW-0175">Coiled coil</keyword>
<sequence length="79" mass="9287">MKSKNIPADIRAKSIKEAQNEIKVIIAKLENSETNLENSIEQYERMMQLNYHIHEQFKKKAKEIKQSSLDNKEKNSLKV</sequence>
<keyword evidence="3" id="KW-0378">Hydrolase</keyword>
<dbReference type="SUPFAM" id="SSF116842">
    <property type="entry name" value="XseB-like"/>
    <property type="match status" value="1"/>
</dbReference>
<dbReference type="Gene3D" id="1.10.287.1040">
    <property type="entry name" value="Exonuclease VII, small subunit"/>
    <property type="match status" value="1"/>
</dbReference>
<evidence type="ECO:0000256" key="4">
    <source>
        <dbReference type="SAM" id="Coils"/>
    </source>
</evidence>
<dbReference type="EMBL" id="UINC01043907">
    <property type="protein sequence ID" value="SVB48605.1"/>
    <property type="molecule type" value="Genomic_DNA"/>
</dbReference>
<evidence type="ECO:0000256" key="3">
    <source>
        <dbReference type="ARBA" id="ARBA00022801"/>
    </source>
</evidence>
<reference evidence="5" key="1">
    <citation type="submission" date="2018-05" db="EMBL/GenBank/DDBJ databases">
        <authorList>
            <person name="Lanie J.A."/>
            <person name="Ng W.-L."/>
            <person name="Kazmierczak K.M."/>
            <person name="Andrzejewski T.M."/>
            <person name="Davidsen T.M."/>
            <person name="Wayne K.J."/>
            <person name="Tettelin H."/>
            <person name="Glass J.I."/>
            <person name="Rusch D."/>
            <person name="Podicherti R."/>
            <person name="Tsui H.-C.T."/>
            <person name="Winkler M.E."/>
        </authorList>
    </citation>
    <scope>NUCLEOTIDE SEQUENCE</scope>
</reference>
<keyword evidence="1" id="KW-0963">Cytoplasm</keyword>
<dbReference type="GO" id="GO:0006308">
    <property type="term" value="P:DNA catabolic process"/>
    <property type="evidence" value="ECO:0007669"/>
    <property type="project" value="InterPro"/>
</dbReference>
<keyword evidence="2" id="KW-0540">Nuclease</keyword>
<dbReference type="GO" id="GO:0009318">
    <property type="term" value="C:exodeoxyribonuclease VII complex"/>
    <property type="evidence" value="ECO:0007669"/>
    <property type="project" value="InterPro"/>
</dbReference>
<protein>
    <submittedName>
        <fullName evidence="5">Uncharacterized protein</fullName>
    </submittedName>
</protein>
<evidence type="ECO:0000256" key="1">
    <source>
        <dbReference type="ARBA" id="ARBA00022490"/>
    </source>
</evidence>
<dbReference type="InterPro" id="IPR037004">
    <property type="entry name" value="Exonuc_VII_ssu_sf"/>
</dbReference>
<accession>A0A382EDN9</accession>
<evidence type="ECO:0000256" key="2">
    <source>
        <dbReference type="ARBA" id="ARBA00022722"/>
    </source>
</evidence>
<dbReference type="Pfam" id="PF02609">
    <property type="entry name" value="Exonuc_VII_S"/>
    <property type="match status" value="1"/>
</dbReference>
<proteinExistence type="predicted"/>
<name>A0A382EDN9_9ZZZZ</name>